<protein>
    <submittedName>
        <fullName evidence="1">Uncharacterized protein</fullName>
    </submittedName>
</protein>
<dbReference type="PATRIC" id="fig|449659.4.peg.269"/>
<evidence type="ECO:0000313" key="1">
    <source>
        <dbReference type="EMBL" id="KRO01386.1"/>
    </source>
</evidence>
<organism evidence="1 2">
    <name type="scientific">Ligilactobacillus pobuzihii</name>
    <dbReference type="NCBI Taxonomy" id="449659"/>
    <lineage>
        <taxon>Bacteria</taxon>
        <taxon>Bacillati</taxon>
        <taxon>Bacillota</taxon>
        <taxon>Bacilli</taxon>
        <taxon>Lactobacillales</taxon>
        <taxon>Lactobacillaceae</taxon>
        <taxon>Ligilactobacillus</taxon>
    </lineage>
</organism>
<gene>
    <name evidence="1" type="ORF">IV66_GL000271</name>
</gene>
<dbReference type="AlphaFoldDB" id="A0A0R2LSJ8"/>
<accession>A0A0R2LSJ8</accession>
<comment type="caution">
    <text evidence="1">The sequence shown here is derived from an EMBL/GenBank/DDBJ whole genome shotgun (WGS) entry which is preliminary data.</text>
</comment>
<keyword evidence="2" id="KW-1185">Reference proteome</keyword>
<dbReference type="EMBL" id="JQCN01000008">
    <property type="protein sequence ID" value="KRO01386.1"/>
    <property type="molecule type" value="Genomic_DNA"/>
</dbReference>
<proteinExistence type="predicted"/>
<dbReference type="Proteomes" id="UP000051886">
    <property type="component" value="Unassembled WGS sequence"/>
</dbReference>
<reference evidence="1 2" key="1">
    <citation type="journal article" date="2015" name="Genome Announc.">
        <title>Expanding the biotechnology potential of lactobacilli through comparative genomics of 213 strains and associated genera.</title>
        <authorList>
            <person name="Sun Z."/>
            <person name="Harris H.M."/>
            <person name="McCann A."/>
            <person name="Guo C."/>
            <person name="Argimon S."/>
            <person name="Zhang W."/>
            <person name="Yang X."/>
            <person name="Jeffery I.B."/>
            <person name="Cooney J.C."/>
            <person name="Kagawa T.F."/>
            <person name="Liu W."/>
            <person name="Song Y."/>
            <person name="Salvetti E."/>
            <person name="Wrobel A."/>
            <person name="Rasinkangas P."/>
            <person name="Parkhill J."/>
            <person name="Rea M.C."/>
            <person name="O'Sullivan O."/>
            <person name="Ritari J."/>
            <person name="Douillard F.P."/>
            <person name="Paul Ross R."/>
            <person name="Yang R."/>
            <person name="Briner A.E."/>
            <person name="Felis G.E."/>
            <person name="de Vos W.M."/>
            <person name="Barrangou R."/>
            <person name="Klaenhammer T.R."/>
            <person name="Caufield P.W."/>
            <person name="Cui Y."/>
            <person name="Zhang H."/>
            <person name="O'Toole P.W."/>
        </authorList>
    </citation>
    <scope>NUCLEOTIDE SEQUENCE [LARGE SCALE GENOMIC DNA]</scope>
    <source>
        <strain evidence="1 2">NBRC 103219</strain>
    </source>
</reference>
<name>A0A0R2LSJ8_9LACO</name>
<evidence type="ECO:0000313" key="2">
    <source>
        <dbReference type="Proteomes" id="UP000051886"/>
    </source>
</evidence>
<sequence length="83" mass="9800">MGIFLIFFFSFDKRIENGSERIINTEIKNKDYQALRDQCDEKTFSEITKHKRINIEVLSDNQGAEDVAYYPIKINGKKTMDYL</sequence>